<gene>
    <name evidence="1" type="ORF">THAOC_13513</name>
</gene>
<protein>
    <submittedName>
        <fullName evidence="1">Uncharacterized protein</fullName>
    </submittedName>
</protein>
<dbReference type="OrthoDB" id="184190at2759"/>
<sequence length="284" mass="30631">RPAAAAPTPSLAALMHYGVAVSSSLPSSKKPLCGVKEEGVPRPPVPPSKYTQKFHFKTKSDQFIKRLHPVTAPVNSVLGLVPSSTSGVFSACKKVPATKTGRASGTMFSSIRSASRPLVRRVATSQGKLLPLAARFPEETEAQVSSHWFGPATKTNATPAVRTFAKLSEGENVVVPLITDSLEWTLSSPPPLHQFEEPPLMVECEHLALKPGAEVEEVLEGQGETITDIIGKEGWVANDPALYEGLIPQNVEWTEFIDEKTGEWVYLDEFGQRVDGPKDGPQVA</sequence>
<feature type="non-terminal residue" evidence="1">
    <location>
        <position position="1"/>
    </location>
</feature>
<dbReference type="EMBL" id="AGNL01015641">
    <property type="protein sequence ID" value="EJK65605.1"/>
    <property type="molecule type" value="Genomic_DNA"/>
</dbReference>
<evidence type="ECO:0000313" key="2">
    <source>
        <dbReference type="Proteomes" id="UP000266841"/>
    </source>
</evidence>
<keyword evidence="2" id="KW-1185">Reference proteome</keyword>
<comment type="caution">
    <text evidence="1">The sequence shown here is derived from an EMBL/GenBank/DDBJ whole genome shotgun (WGS) entry which is preliminary data.</text>
</comment>
<evidence type="ECO:0000313" key="1">
    <source>
        <dbReference type="EMBL" id="EJK65605.1"/>
    </source>
</evidence>
<accession>K0SJU8</accession>
<organism evidence="1 2">
    <name type="scientific">Thalassiosira oceanica</name>
    <name type="common">Marine diatom</name>
    <dbReference type="NCBI Taxonomy" id="159749"/>
    <lineage>
        <taxon>Eukaryota</taxon>
        <taxon>Sar</taxon>
        <taxon>Stramenopiles</taxon>
        <taxon>Ochrophyta</taxon>
        <taxon>Bacillariophyta</taxon>
        <taxon>Coscinodiscophyceae</taxon>
        <taxon>Thalassiosirophycidae</taxon>
        <taxon>Thalassiosirales</taxon>
        <taxon>Thalassiosiraceae</taxon>
        <taxon>Thalassiosira</taxon>
    </lineage>
</organism>
<proteinExistence type="predicted"/>
<dbReference type="Proteomes" id="UP000266841">
    <property type="component" value="Unassembled WGS sequence"/>
</dbReference>
<reference evidence="1 2" key="1">
    <citation type="journal article" date="2012" name="Genome Biol.">
        <title>Genome and low-iron response of an oceanic diatom adapted to chronic iron limitation.</title>
        <authorList>
            <person name="Lommer M."/>
            <person name="Specht M."/>
            <person name="Roy A.S."/>
            <person name="Kraemer L."/>
            <person name="Andreson R."/>
            <person name="Gutowska M.A."/>
            <person name="Wolf J."/>
            <person name="Bergner S.V."/>
            <person name="Schilhabel M.B."/>
            <person name="Klostermeier U.C."/>
            <person name="Beiko R.G."/>
            <person name="Rosenstiel P."/>
            <person name="Hippler M."/>
            <person name="Laroche J."/>
        </authorList>
    </citation>
    <scope>NUCLEOTIDE SEQUENCE [LARGE SCALE GENOMIC DNA]</scope>
    <source>
        <strain evidence="1 2">CCMP1005</strain>
    </source>
</reference>
<dbReference type="eggNOG" id="ENOG502S7TN">
    <property type="taxonomic scope" value="Eukaryota"/>
</dbReference>
<name>K0SJU8_THAOC</name>
<dbReference type="AlphaFoldDB" id="K0SJU8"/>